<protein>
    <submittedName>
        <fullName evidence="1">DUF2795 domain-containing protein</fullName>
    </submittedName>
</protein>
<reference evidence="1 2" key="1">
    <citation type="submission" date="2018-11" db="EMBL/GenBank/DDBJ databases">
        <title>The genome draft of YIM 96095.</title>
        <authorList>
            <person name="Tang S.-K."/>
            <person name="Chunyu W.-X."/>
            <person name="Feng Y.-Z."/>
        </authorList>
    </citation>
    <scope>NUCLEOTIDE SEQUENCE [LARGE SCALE GENOMIC DNA]</scope>
    <source>
        <strain evidence="1 2">YIM 96095</strain>
    </source>
</reference>
<keyword evidence="2" id="KW-1185">Reference proteome</keyword>
<proteinExistence type="predicted"/>
<dbReference type="Pfam" id="PF11387">
    <property type="entry name" value="DUF2795"/>
    <property type="match status" value="1"/>
</dbReference>
<organism evidence="1 2">
    <name type="scientific">Halostreptopolyspora alba</name>
    <dbReference type="NCBI Taxonomy" id="2487137"/>
    <lineage>
        <taxon>Bacteria</taxon>
        <taxon>Bacillati</taxon>
        <taxon>Actinomycetota</taxon>
        <taxon>Actinomycetes</taxon>
        <taxon>Streptosporangiales</taxon>
        <taxon>Nocardiopsidaceae</taxon>
        <taxon>Halostreptopolyspora</taxon>
    </lineage>
</organism>
<dbReference type="AlphaFoldDB" id="A0A3N0EHY3"/>
<evidence type="ECO:0000313" key="2">
    <source>
        <dbReference type="Proteomes" id="UP000269198"/>
    </source>
</evidence>
<dbReference type="InterPro" id="IPR021527">
    <property type="entry name" value="DUF2795"/>
</dbReference>
<accession>A0A3N0EHY3</accession>
<comment type="caution">
    <text evidence="1">The sequence shown here is derived from an EMBL/GenBank/DDBJ whole genome shotgun (WGS) entry which is preliminary data.</text>
</comment>
<gene>
    <name evidence="1" type="ORF">EFW17_01405</name>
</gene>
<dbReference type="EMBL" id="RJMB01000001">
    <property type="protein sequence ID" value="RNL87498.1"/>
    <property type="molecule type" value="Genomic_DNA"/>
</dbReference>
<dbReference type="Proteomes" id="UP000269198">
    <property type="component" value="Unassembled WGS sequence"/>
</dbReference>
<evidence type="ECO:0000313" key="1">
    <source>
        <dbReference type="EMBL" id="RNL87498.1"/>
    </source>
</evidence>
<dbReference type="RefSeq" id="WP_123199363.1">
    <property type="nucleotide sequence ID" value="NZ_RJMB01000001.1"/>
</dbReference>
<name>A0A3N0EHY3_9ACTN</name>
<sequence length="68" mass="7429">MDVTRPEIAEHLDGAFGAGPRRRSELIAAAELRGARQEILATLGRLPDGPFSTLRSLWEHLPEVPRGA</sequence>
<dbReference type="OrthoDB" id="3698093at2"/>